<feature type="domain" description="Chitin-binding type-2" evidence="3">
    <location>
        <begin position="639"/>
        <end position="704"/>
    </location>
</feature>
<protein>
    <recommendedName>
        <fullName evidence="3">Chitin-binding type-2 domain-containing protein</fullName>
    </recommendedName>
</protein>
<dbReference type="SMART" id="SM00494">
    <property type="entry name" value="ChtBD2"/>
    <property type="match status" value="2"/>
</dbReference>
<dbReference type="InterPro" id="IPR002557">
    <property type="entry name" value="Chitin-bd_dom"/>
</dbReference>
<feature type="signal peptide" evidence="2">
    <location>
        <begin position="1"/>
        <end position="29"/>
    </location>
</feature>
<dbReference type="Pfam" id="PF01607">
    <property type="entry name" value="CBM_14"/>
    <property type="match status" value="1"/>
</dbReference>
<dbReference type="InterPro" id="IPR036508">
    <property type="entry name" value="Chitin-bd_dom_sf"/>
</dbReference>
<dbReference type="EMBL" id="CAXLJM020000007">
    <property type="protein sequence ID" value="CAL8074934.1"/>
    <property type="molecule type" value="Genomic_DNA"/>
</dbReference>
<evidence type="ECO:0000256" key="1">
    <source>
        <dbReference type="SAM" id="MobiDB-lite"/>
    </source>
</evidence>
<feature type="compositionally biased region" description="Low complexity" evidence="1">
    <location>
        <begin position="534"/>
        <end position="551"/>
    </location>
</feature>
<evidence type="ECO:0000313" key="4">
    <source>
        <dbReference type="EMBL" id="CAL8074934.1"/>
    </source>
</evidence>
<feature type="region of interest" description="Disordered" evidence="1">
    <location>
        <begin position="437"/>
        <end position="627"/>
    </location>
</feature>
<feature type="compositionally biased region" description="Low complexity" evidence="1">
    <location>
        <begin position="595"/>
        <end position="627"/>
    </location>
</feature>
<dbReference type="Proteomes" id="UP001642540">
    <property type="component" value="Unassembled WGS sequence"/>
</dbReference>
<feature type="compositionally biased region" description="Low complexity" evidence="1">
    <location>
        <begin position="464"/>
        <end position="526"/>
    </location>
</feature>
<feature type="domain" description="Chitin-binding type-2" evidence="3">
    <location>
        <begin position="746"/>
        <end position="810"/>
    </location>
</feature>
<keyword evidence="5" id="KW-1185">Reference proteome</keyword>
<evidence type="ECO:0000313" key="5">
    <source>
        <dbReference type="Proteomes" id="UP001642540"/>
    </source>
</evidence>
<reference evidence="4 5" key="1">
    <citation type="submission" date="2024-08" db="EMBL/GenBank/DDBJ databases">
        <authorList>
            <person name="Cucini C."/>
            <person name="Frati F."/>
        </authorList>
    </citation>
    <scope>NUCLEOTIDE SEQUENCE [LARGE SCALE GENOMIC DNA]</scope>
</reference>
<feature type="chain" id="PRO_5045316374" description="Chitin-binding type-2 domain-containing protein" evidence="2">
    <location>
        <begin position="30"/>
        <end position="847"/>
    </location>
</feature>
<dbReference type="SUPFAM" id="SSF57625">
    <property type="entry name" value="Invertebrate chitin-binding proteins"/>
    <property type="match status" value="1"/>
</dbReference>
<gene>
    <name evidence="4" type="ORF">ODALV1_LOCUS3039</name>
</gene>
<organism evidence="4 5">
    <name type="scientific">Orchesella dallaii</name>
    <dbReference type="NCBI Taxonomy" id="48710"/>
    <lineage>
        <taxon>Eukaryota</taxon>
        <taxon>Metazoa</taxon>
        <taxon>Ecdysozoa</taxon>
        <taxon>Arthropoda</taxon>
        <taxon>Hexapoda</taxon>
        <taxon>Collembola</taxon>
        <taxon>Entomobryomorpha</taxon>
        <taxon>Entomobryoidea</taxon>
        <taxon>Orchesellidae</taxon>
        <taxon>Orchesellinae</taxon>
        <taxon>Orchesella</taxon>
    </lineage>
</organism>
<dbReference type="PROSITE" id="PS50940">
    <property type="entry name" value="CHIT_BIND_II"/>
    <property type="match status" value="2"/>
</dbReference>
<sequence length="847" mass="93843">MLIVSAMNLSVPSVIALLILIYIPNSTVSQNCGVPRFVNVKQSDRLTETLDTGQILTTIPAINVEKIRNVTRNPNDFALVSIDVETKSLVLTVNKPFWSQSNPTKSYIDSERVKEIEISVELECIDGQTKEIVFRVPIIDENTELPRFEKQEYNLTTEPCITDRCVLAFEQEVVIIDEDRDEENAVLKISTDSDEIEVLTNLVAVEPWYITESDGRTTKGFQFKAKMAYTPRNNSHQKYISFTMLAENAKEPMNELSHIAKSNITITFEESLDRLLPPVLSSPFYYAEVLYFGETVKIRPQEILATVPWDDDHETNHISYKFSGFPSVFDMNSKTGKIKFASDIEETTLDDLRNTGEVTFYITAERTKRVGDGGSINFTSTSSRAAFVVFFSNLIGDPINSTTEYPTCSPECYSTPFPGTCPTPICPDPEPCPITTTQLPTTYEPDPTSTMYSTYPSEATNTMPSESPLPTSAPTEPPSTENPTTEPPSTEAPTTEPPSTEAPTTEPPSTEAPTAEPPSTGAPTTERSSTMELTTSSPETSFPSTFEPSTTDADVTETSANPSTLDPTTEHYESTTPPQLSTTNATQSPTEQSEATTAFTTVSSSYSTFTTPSSPPTTITYPSTTSPPTSGNCTCNCDIFLCNDPATKPSKNSTYYSEYPDPHNCTQYHRCSNGSDYSTSHRCPPGKVYCPINTACETVEDCLELYRLSGKIWRGGYGGGYTSSEESEENPCEECECGRIPPGHRGNTCEDSNYSGDGEQSLEDPKYCDIFHKCQSDGYSGFHDYRMMCQPGLIFCKALNMCTYHDHEGCQCPSHKTFKQCDVCKMGLWENFDIFTKQFRNGSYEIM</sequence>
<accession>A0ABP1PVA5</accession>
<comment type="caution">
    <text evidence="4">The sequence shown here is derived from an EMBL/GenBank/DDBJ whole genome shotgun (WGS) entry which is preliminary data.</text>
</comment>
<proteinExistence type="predicted"/>
<keyword evidence="2" id="KW-0732">Signal</keyword>
<feature type="compositionally biased region" description="Polar residues" evidence="1">
    <location>
        <begin position="447"/>
        <end position="463"/>
    </location>
</feature>
<evidence type="ECO:0000256" key="2">
    <source>
        <dbReference type="SAM" id="SignalP"/>
    </source>
</evidence>
<dbReference type="Gene3D" id="2.170.140.10">
    <property type="entry name" value="Chitin binding domain"/>
    <property type="match status" value="1"/>
</dbReference>
<feature type="compositionally biased region" description="Polar residues" evidence="1">
    <location>
        <begin position="552"/>
        <end position="567"/>
    </location>
</feature>
<evidence type="ECO:0000259" key="3">
    <source>
        <dbReference type="PROSITE" id="PS50940"/>
    </source>
</evidence>
<feature type="compositionally biased region" description="Polar residues" evidence="1">
    <location>
        <begin position="574"/>
        <end position="594"/>
    </location>
</feature>
<name>A0ABP1PVA5_9HEXA</name>